<gene>
    <name evidence="8" type="ORF">QTP81_04870</name>
</gene>
<feature type="transmembrane region" description="Helical" evidence="6">
    <location>
        <begin position="628"/>
        <end position="648"/>
    </location>
</feature>
<dbReference type="PANTHER" id="PTHR33406:SF12">
    <property type="entry name" value="BLR2997 PROTEIN"/>
    <property type="match status" value="1"/>
</dbReference>
<protein>
    <submittedName>
        <fullName evidence="8">Efflux RND transporter permease subunit</fullName>
    </submittedName>
</protein>
<keyword evidence="3 6" id="KW-0812">Transmembrane</keyword>
<evidence type="ECO:0000313" key="8">
    <source>
        <dbReference type="EMBL" id="MDM7859927.1"/>
    </source>
</evidence>
<feature type="transmembrane region" description="Helical" evidence="6">
    <location>
        <begin position="221"/>
        <end position="240"/>
    </location>
</feature>
<dbReference type="PROSITE" id="PS50156">
    <property type="entry name" value="SSD"/>
    <property type="match status" value="2"/>
</dbReference>
<sequence>MKQRWMDLVIARPWLVMIVNIITVFALAAGAQYLYFRGDYKVFFHEDNPQRVAFEEMQNIFNKNENASIIIAPPNGDVFTSETLTLIHELTEAAWQTPLSTRVDSISNFQHTYSEYDDLMVESLIEYPEDLTAEKIAQVKQVALTEPNLVGRLVSEQGHVAVVNITVQLPDGDQTPEVTAINLFVRAMTDEFKQRYPEHEFHHTGMVMLNNAFQEAANQDASTLIPLMFLTIIVVMWLLLRSFKCTIATLIIVIFSIIATMGFAGWTGFYLSLSTVNVPTMVMTLAVADCIHVISSMFFAMRQGRNKEEAIRYSLDINLMPIVITSVTTAIGFLTLNFSAVPILNDLGNLTALGVMLACWLSLTFLPALLVVSNVSVPVSGGQHTWPESMANWVITYHKRILPYGVIAFAAAILLAFTNVLNDVAIEYFDQSSEFRQAADFQTENLSGMSTADFGIYTETPSDINKPENLQYIAAFSAWLRAQPEVDHVTTLSDTMKRLNKNMHADERTMYKLPAEKELAAQYLLLFEMSLPYGLDLNNQIDIDKSATRIMVTMQNLGSNEFVEFEQRALDWFAQLAPNLRITAASPPLMFAHIGETNMKSMIEGTLLALVLISGLLIFALRSLRMGLISLIPNMLPAGIGFGIWALISGQINMALAVVLSMTLGIIVDDTVHFLSKYNYARQRGDSAEKSVRYAFQSVGRALLITTVVLALGFAVLSLSTFALNEDMGLLTSIIIVVALIVDLIFLPAALLFFDRKQAPTKPA</sequence>
<feature type="transmembrane region" description="Helical" evidence="6">
    <location>
        <begin position="702"/>
        <end position="724"/>
    </location>
</feature>
<feature type="transmembrane region" description="Helical" evidence="6">
    <location>
        <begin position="654"/>
        <end position="675"/>
    </location>
</feature>
<feature type="transmembrane region" description="Helical" evidence="6">
    <location>
        <begin position="281"/>
        <end position="301"/>
    </location>
</feature>
<dbReference type="Proteomes" id="UP001234343">
    <property type="component" value="Unassembled WGS sequence"/>
</dbReference>
<feature type="transmembrane region" description="Helical" evidence="6">
    <location>
        <begin position="401"/>
        <end position="421"/>
    </location>
</feature>
<evidence type="ECO:0000256" key="3">
    <source>
        <dbReference type="ARBA" id="ARBA00022692"/>
    </source>
</evidence>
<keyword evidence="2" id="KW-1003">Cell membrane</keyword>
<keyword evidence="9" id="KW-1185">Reference proteome</keyword>
<evidence type="ECO:0000256" key="4">
    <source>
        <dbReference type="ARBA" id="ARBA00022989"/>
    </source>
</evidence>
<evidence type="ECO:0000256" key="2">
    <source>
        <dbReference type="ARBA" id="ARBA00022475"/>
    </source>
</evidence>
<evidence type="ECO:0000259" key="7">
    <source>
        <dbReference type="PROSITE" id="PS50156"/>
    </source>
</evidence>
<evidence type="ECO:0000256" key="1">
    <source>
        <dbReference type="ARBA" id="ARBA00004651"/>
    </source>
</evidence>
<dbReference type="InterPro" id="IPR004869">
    <property type="entry name" value="MMPL_dom"/>
</dbReference>
<proteinExistence type="predicted"/>
<comment type="caution">
    <text evidence="8">The sequence shown here is derived from an EMBL/GenBank/DDBJ whole genome shotgun (WGS) entry which is preliminary data.</text>
</comment>
<dbReference type="InterPro" id="IPR050545">
    <property type="entry name" value="Mycobact_MmpL"/>
</dbReference>
<keyword evidence="4 6" id="KW-1133">Transmembrane helix</keyword>
<feature type="transmembrane region" description="Helical" evidence="6">
    <location>
        <begin position="730"/>
        <end position="754"/>
    </location>
</feature>
<dbReference type="RefSeq" id="WP_289364115.1">
    <property type="nucleotide sequence ID" value="NZ_JAUCBP010000006.1"/>
</dbReference>
<feature type="transmembrane region" description="Helical" evidence="6">
    <location>
        <begin position="602"/>
        <end position="621"/>
    </location>
</feature>
<feature type="transmembrane region" description="Helical" evidence="6">
    <location>
        <begin position="247"/>
        <end position="269"/>
    </location>
</feature>
<feature type="domain" description="SSD" evidence="7">
    <location>
        <begin position="247"/>
        <end position="372"/>
    </location>
</feature>
<feature type="domain" description="SSD" evidence="7">
    <location>
        <begin position="626"/>
        <end position="753"/>
    </location>
</feature>
<dbReference type="EMBL" id="JAUCBP010000006">
    <property type="protein sequence ID" value="MDM7859927.1"/>
    <property type="molecule type" value="Genomic_DNA"/>
</dbReference>
<reference evidence="8 9" key="1">
    <citation type="submission" date="2023-06" db="EMBL/GenBank/DDBJ databases">
        <title>Alteromonas sp. ASW11-36 isolated from intertidal sand.</title>
        <authorList>
            <person name="Li Y."/>
        </authorList>
    </citation>
    <scope>NUCLEOTIDE SEQUENCE [LARGE SCALE GENOMIC DNA]</scope>
    <source>
        <strain evidence="8 9">ASW11-36</strain>
    </source>
</reference>
<evidence type="ECO:0000256" key="6">
    <source>
        <dbReference type="SAM" id="Phobius"/>
    </source>
</evidence>
<keyword evidence="5 6" id="KW-0472">Membrane</keyword>
<name>A0ABT7SUR1_9ALTE</name>
<dbReference type="SUPFAM" id="SSF82866">
    <property type="entry name" value="Multidrug efflux transporter AcrB transmembrane domain"/>
    <property type="match status" value="2"/>
</dbReference>
<dbReference type="PANTHER" id="PTHR33406">
    <property type="entry name" value="MEMBRANE PROTEIN MJ1562-RELATED"/>
    <property type="match status" value="1"/>
</dbReference>
<dbReference type="Gene3D" id="1.20.1640.10">
    <property type="entry name" value="Multidrug efflux transporter AcrB transmembrane domain"/>
    <property type="match status" value="2"/>
</dbReference>
<dbReference type="Pfam" id="PF03176">
    <property type="entry name" value="MMPL"/>
    <property type="match status" value="2"/>
</dbReference>
<evidence type="ECO:0000256" key="5">
    <source>
        <dbReference type="ARBA" id="ARBA00023136"/>
    </source>
</evidence>
<dbReference type="InterPro" id="IPR000731">
    <property type="entry name" value="SSD"/>
</dbReference>
<feature type="transmembrane region" description="Helical" evidence="6">
    <location>
        <begin position="322"/>
        <end position="344"/>
    </location>
</feature>
<feature type="transmembrane region" description="Helical" evidence="6">
    <location>
        <begin position="12"/>
        <end position="35"/>
    </location>
</feature>
<comment type="subcellular location">
    <subcellularLocation>
        <location evidence="1">Cell membrane</location>
        <topology evidence="1">Multi-pass membrane protein</topology>
    </subcellularLocation>
</comment>
<feature type="transmembrane region" description="Helical" evidence="6">
    <location>
        <begin position="350"/>
        <end position="372"/>
    </location>
</feature>
<evidence type="ECO:0000313" key="9">
    <source>
        <dbReference type="Proteomes" id="UP001234343"/>
    </source>
</evidence>
<organism evidence="8 9">
    <name type="scientific">Alteromonas arenosi</name>
    <dbReference type="NCBI Taxonomy" id="3055817"/>
    <lineage>
        <taxon>Bacteria</taxon>
        <taxon>Pseudomonadati</taxon>
        <taxon>Pseudomonadota</taxon>
        <taxon>Gammaproteobacteria</taxon>
        <taxon>Alteromonadales</taxon>
        <taxon>Alteromonadaceae</taxon>
        <taxon>Alteromonas/Salinimonas group</taxon>
        <taxon>Alteromonas</taxon>
    </lineage>
</organism>
<accession>A0ABT7SUR1</accession>